<dbReference type="AlphaFoldDB" id="A0A0F9GHY0"/>
<comment type="caution">
    <text evidence="1">The sequence shown here is derived from an EMBL/GenBank/DDBJ whole genome shotgun (WGS) entry which is preliminary data.</text>
</comment>
<evidence type="ECO:0000313" key="1">
    <source>
        <dbReference type="EMBL" id="KKL62757.1"/>
    </source>
</evidence>
<gene>
    <name evidence="1" type="ORF">LCGC14_2181960</name>
</gene>
<organism evidence="1">
    <name type="scientific">marine sediment metagenome</name>
    <dbReference type="NCBI Taxonomy" id="412755"/>
    <lineage>
        <taxon>unclassified sequences</taxon>
        <taxon>metagenomes</taxon>
        <taxon>ecological metagenomes</taxon>
    </lineage>
</organism>
<name>A0A0F9GHY0_9ZZZZ</name>
<protein>
    <submittedName>
        <fullName evidence="1">Uncharacterized protein</fullName>
    </submittedName>
</protein>
<sequence>MPSGSVKEQAIRHVAQVAMADLIGTSEPPEGADDQYP</sequence>
<dbReference type="EMBL" id="LAZR01028388">
    <property type="protein sequence ID" value="KKL62757.1"/>
    <property type="molecule type" value="Genomic_DNA"/>
</dbReference>
<proteinExistence type="predicted"/>
<reference evidence="1" key="1">
    <citation type="journal article" date="2015" name="Nature">
        <title>Complex archaea that bridge the gap between prokaryotes and eukaryotes.</title>
        <authorList>
            <person name="Spang A."/>
            <person name="Saw J.H."/>
            <person name="Jorgensen S.L."/>
            <person name="Zaremba-Niedzwiedzka K."/>
            <person name="Martijn J."/>
            <person name="Lind A.E."/>
            <person name="van Eijk R."/>
            <person name="Schleper C."/>
            <person name="Guy L."/>
            <person name="Ettema T.J."/>
        </authorList>
    </citation>
    <scope>NUCLEOTIDE SEQUENCE</scope>
</reference>
<accession>A0A0F9GHY0</accession>
<feature type="non-terminal residue" evidence="1">
    <location>
        <position position="37"/>
    </location>
</feature>